<dbReference type="Pfam" id="PF07228">
    <property type="entry name" value="SpoIIE"/>
    <property type="match status" value="1"/>
</dbReference>
<dbReference type="SUPFAM" id="SSF55781">
    <property type="entry name" value="GAF domain-like"/>
    <property type="match status" value="6"/>
</dbReference>
<feature type="domain" description="GAF" evidence="2">
    <location>
        <begin position="769"/>
        <end position="916"/>
    </location>
</feature>
<dbReference type="InterPro" id="IPR001932">
    <property type="entry name" value="PPM-type_phosphatase-like_dom"/>
</dbReference>
<protein>
    <submittedName>
        <fullName evidence="4">Stage II sporulation E family protein</fullName>
    </submittedName>
</protein>
<dbReference type="RefSeq" id="WP_012258470.1">
    <property type="nucleotide sequence ID" value="NC_010175.1"/>
</dbReference>
<gene>
    <name evidence="4" type="ordered locus">Caur_2611</name>
</gene>
<feature type="domain" description="GAF" evidence="2">
    <location>
        <begin position="47"/>
        <end position="195"/>
    </location>
</feature>
<dbReference type="Gene3D" id="3.60.40.10">
    <property type="entry name" value="PPM-type phosphatase domain"/>
    <property type="match status" value="1"/>
</dbReference>
<accession>A9WIU0</accession>
<dbReference type="GO" id="GO:0016791">
    <property type="term" value="F:phosphatase activity"/>
    <property type="evidence" value="ECO:0000318"/>
    <property type="project" value="GO_Central"/>
</dbReference>
<keyword evidence="1" id="KW-0378">Hydrolase</keyword>
<evidence type="ECO:0000313" key="4">
    <source>
        <dbReference type="EMBL" id="ABY35817.1"/>
    </source>
</evidence>
<dbReference type="InterPro" id="IPR029016">
    <property type="entry name" value="GAF-like_dom_sf"/>
</dbReference>
<evidence type="ECO:0000259" key="3">
    <source>
        <dbReference type="SMART" id="SM00331"/>
    </source>
</evidence>
<evidence type="ECO:0000313" key="5">
    <source>
        <dbReference type="Proteomes" id="UP000002008"/>
    </source>
</evidence>
<dbReference type="HOGENOM" id="CLU_006040_0_0_0"/>
<organism evidence="4 5">
    <name type="scientific">Chloroflexus aurantiacus (strain ATCC 29366 / DSM 635 / J-10-fl)</name>
    <dbReference type="NCBI Taxonomy" id="324602"/>
    <lineage>
        <taxon>Bacteria</taxon>
        <taxon>Bacillati</taxon>
        <taxon>Chloroflexota</taxon>
        <taxon>Chloroflexia</taxon>
        <taxon>Chloroflexales</taxon>
        <taxon>Chloroflexineae</taxon>
        <taxon>Chloroflexaceae</taxon>
        <taxon>Chloroflexus</taxon>
    </lineage>
</organism>
<dbReference type="SUPFAM" id="SSF81606">
    <property type="entry name" value="PP2C-like"/>
    <property type="match status" value="1"/>
</dbReference>
<proteinExistence type="predicted"/>
<dbReference type="Proteomes" id="UP000002008">
    <property type="component" value="Chromosome"/>
</dbReference>
<dbReference type="PANTHER" id="PTHR43156">
    <property type="entry name" value="STAGE II SPORULATION PROTEIN E-RELATED"/>
    <property type="match status" value="1"/>
</dbReference>
<feature type="domain" description="GAF" evidence="2">
    <location>
        <begin position="937"/>
        <end position="1081"/>
    </location>
</feature>
<dbReference type="EnsemblBacteria" id="ABY35817">
    <property type="protein sequence ID" value="ABY35817"/>
    <property type="gene ID" value="Caur_2611"/>
</dbReference>
<dbReference type="Pfam" id="PF01590">
    <property type="entry name" value="GAF"/>
    <property type="match status" value="2"/>
</dbReference>
<dbReference type="EMBL" id="CP000909">
    <property type="protein sequence ID" value="ABY35817.1"/>
    <property type="molecule type" value="Genomic_DNA"/>
</dbReference>
<dbReference type="eggNOG" id="COG2208">
    <property type="taxonomic scope" value="Bacteria"/>
</dbReference>
<reference evidence="5" key="1">
    <citation type="journal article" date="2011" name="BMC Genomics">
        <title>Complete genome sequence of the filamentous anoxygenic phototrophic bacterium Chloroflexus aurantiacus.</title>
        <authorList>
            <person name="Tang K.H."/>
            <person name="Barry K."/>
            <person name="Chertkov O."/>
            <person name="Dalin E."/>
            <person name="Han C.S."/>
            <person name="Hauser L.J."/>
            <person name="Honchak B.M."/>
            <person name="Karbach L.E."/>
            <person name="Land M.L."/>
            <person name="Lapidus A."/>
            <person name="Larimer F.W."/>
            <person name="Mikhailova N."/>
            <person name="Pitluck S."/>
            <person name="Pierson B.K."/>
            <person name="Blankenship R.E."/>
        </authorList>
    </citation>
    <scope>NUCLEOTIDE SEQUENCE [LARGE SCALE GENOMIC DNA]</scope>
    <source>
        <strain evidence="5">ATCC 29366 / DSM 635 / J-10-fl</strain>
    </source>
</reference>
<dbReference type="InParanoid" id="A9WIU0"/>
<dbReference type="InterPro" id="IPR036457">
    <property type="entry name" value="PPM-type-like_dom_sf"/>
</dbReference>
<dbReference type="PANTHER" id="PTHR43156:SF2">
    <property type="entry name" value="STAGE II SPORULATION PROTEIN E"/>
    <property type="match status" value="1"/>
</dbReference>
<feature type="domain" description="GAF" evidence="2">
    <location>
        <begin position="571"/>
        <end position="727"/>
    </location>
</feature>
<feature type="domain" description="GAF" evidence="2">
    <location>
        <begin position="397"/>
        <end position="550"/>
    </location>
</feature>
<evidence type="ECO:0000259" key="2">
    <source>
        <dbReference type="SMART" id="SM00065"/>
    </source>
</evidence>
<evidence type="ECO:0000256" key="1">
    <source>
        <dbReference type="ARBA" id="ARBA00022801"/>
    </source>
</evidence>
<feature type="domain" description="GAF" evidence="2">
    <location>
        <begin position="227"/>
        <end position="376"/>
    </location>
</feature>
<dbReference type="SMART" id="SM00065">
    <property type="entry name" value="GAF"/>
    <property type="match status" value="6"/>
</dbReference>
<dbReference type="InterPro" id="IPR052016">
    <property type="entry name" value="Bact_Sigma-Reg"/>
</dbReference>
<dbReference type="PATRIC" id="fig|324602.8.peg.2941"/>
<feature type="domain" description="PPM-type phosphatase" evidence="3">
    <location>
        <begin position="1106"/>
        <end position="1322"/>
    </location>
</feature>
<sequence>MTRTARRRQLIGDLQRQRDALRLQQERDQQILAALYAIGLAARGRPSLRVIFETIVRELHNVFEFDACYLAFCDERPEIFKAALLYDEGQIDFLENREYGYLTGLIVRRREPMLFRDLLTERDASLPPVPFGNTSKLSRSWIGVPLMISDAVVGVISLQSYQPGRYNHETLDLLQRIANVIALALENAVLVEEQDRLSRELATQLAARREELAALSELAATLVDTRSLHEVLDQALAIAITTLHFDAGNVRLLDETGSLLVLCAQRGFAQEYIEQTRQIPLEISPLREVVLKRQPRIIDRDWQARYDPATFPLHLFPPFESTINMPLVVGSQVLGTLSLFGFSARELAPHELTLAQAVANQIAILVEHNRLTEQRERQIAELRALREISLAASTVQTTRELLQRAALGLQNCINLDAFTMVIYDPVRHLISDGIILDEGEFFDFWIGQPPPPRSLTARILRERQPIFLRDLSHEISSLPDVEGVIIGAERMARSWMGWPLLDRDGQPIGVVSVQSYQANAFTPRDMEFLGNVAAQLSLHVKNVTLLAQRSRQIAELQAINQIGKLVAESYDLERILNETRRVVVDLTTASVFYLLLCDPVSRRVQHATFIEHDRQIGHDLVGKPPPPSSLSDWLLTHRQPLRFDDLAVERARIHAMGIKPHQIGSVHLMRSWVGVPILSYNQTAIGVLVLQDERPYRYDDDTVDVLAQIANLISLAVQKVQLFEERERQVRENARLFEAAQAHAIAAERQAARMALVNRIAGLLAAHLNQQEILEIATRELVQLFWADHTGLVLFQDEETGIVAAEYPPTGIVGSVIDLWQNPLVDALRTTRRPQVILDIESDPRAAVSRERWREMGVRSLVIVPLISRDRVFGSISFDSFGEPRSYADEELELMMTVTTSVATAYENALLFAAEQEQRRTAETLREVARVLSSSFNPHEVLQLVLAELRKVINYDTSTIMLLDGPILRIAAASGWPADEVPLGRTLPVADSGAGQVVRERRPILLVAPPDRTIWPPGDMGEHILTWLGVPLIAKGRVLGVLNIDSYHRNAFNERDLEVALTFANHAALAIENAQLYQESVARVEQEMAIARQIQLNLFPQELPVCPGLRVAARCLPARETGGDFYDVIDLGSRIGVIIGDVSGKSLPAAMLMAVARSTARSEARNHEFPRLVLAETNRWLVDDVPRNTFVALGYALIDPIAQRLILANAGQLSPLLRHADGRTTFLETAGALPLGMQRDARYNQLELDLAPGDTLVFYTDGVVEAQNREREMFGFDRLERLVRHLGHLEPADLLERLLSAIHGFTEGRVAHDDMTLVVVRVNP</sequence>
<dbReference type="eggNOG" id="COG2203">
    <property type="taxonomic scope" value="Bacteria"/>
</dbReference>
<dbReference type="Gene3D" id="3.30.450.40">
    <property type="match status" value="6"/>
</dbReference>
<dbReference type="InterPro" id="IPR003018">
    <property type="entry name" value="GAF"/>
</dbReference>
<dbReference type="KEGG" id="cau:Caur_2611"/>
<dbReference type="STRING" id="324602.Caur_2611"/>
<name>A9WIU0_CHLAA</name>
<dbReference type="SMART" id="SM00331">
    <property type="entry name" value="PP2C_SIG"/>
    <property type="match status" value="1"/>
</dbReference>
<keyword evidence="5" id="KW-1185">Reference proteome</keyword>
<dbReference type="Pfam" id="PF13185">
    <property type="entry name" value="GAF_2"/>
    <property type="match status" value="4"/>
</dbReference>